<dbReference type="EMBL" id="CP060286">
    <property type="protein sequence ID" value="QNK41583.1"/>
    <property type="molecule type" value="Genomic_DNA"/>
</dbReference>
<evidence type="ECO:0000256" key="3">
    <source>
        <dbReference type="ARBA" id="ARBA00023172"/>
    </source>
</evidence>
<dbReference type="GO" id="GO:0015074">
    <property type="term" value="P:DNA integration"/>
    <property type="evidence" value="ECO:0007669"/>
    <property type="project" value="InterPro"/>
</dbReference>
<reference evidence="5 6" key="1">
    <citation type="submission" date="2020-08" db="EMBL/GenBank/DDBJ databases">
        <title>The isolate Caproiciproducens sp. 7D4C2 produces n-caproate at mildly acidic conditions from hexoses: genome and rBOX comparison with related strains and chain-elongating bacteria.</title>
        <authorList>
            <person name="Esquivel-Elizondo S."/>
            <person name="Bagci C."/>
            <person name="Temovska M."/>
            <person name="Jeon B.S."/>
            <person name="Bessarab I."/>
            <person name="Williams R.B.H."/>
            <person name="Huson D.H."/>
            <person name="Angenent L.T."/>
        </authorList>
    </citation>
    <scope>NUCLEOTIDE SEQUENCE [LARGE SCALE GENOMIC DNA]</scope>
    <source>
        <strain evidence="5 6">7D4C2</strain>
    </source>
</reference>
<evidence type="ECO:0000259" key="4">
    <source>
        <dbReference type="PROSITE" id="PS51898"/>
    </source>
</evidence>
<dbReference type="InterPro" id="IPR010998">
    <property type="entry name" value="Integrase_recombinase_N"/>
</dbReference>
<protein>
    <submittedName>
        <fullName evidence="5">Site-specific integrase</fullName>
    </submittedName>
</protein>
<dbReference type="Pfam" id="PF00589">
    <property type="entry name" value="Phage_integrase"/>
    <property type="match status" value="1"/>
</dbReference>
<dbReference type="CDD" id="cd00796">
    <property type="entry name" value="INT_Rci_Hp1_C"/>
    <property type="match status" value="1"/>
</dbReference>
<feature type="domain" description="Tyr recombinase" evidence="4">
    <location>
        <begin position="111"/>
        <end position="281"/>
    </location>
</feature>
<dbReference type="InterPro" id="IPR050090">
    <property type="entry name" value="Tyrosine_recombinase_XerCD"/>
</dbReference>
<dbReference type="PANTHER" id="PTHR30349:SF64">
    <property type="entry name" value="PROPHAGE INTEGRASE INTD-RELATED"/>
    <property type="match status" value="1"/>
</dbReference>
<dbReference type="Gene3D" id="1.10.443.10">
    <property type="entry name" value="Intergrase catalytic core"/>
    <property type="match status" value="1"/>
</dbReference>
<comment type="similarity">
    <text evidence="1">Belongs to the 'phage' integrase family.</text>
</comment>
<evidence type="ECO:0000313" key="5">
    <source>
        <dbReference type="EMBL" id="QNK41583.1"/>
    </source>
</evidence>
<evidence type="ECO:0000256" key="1">
    <source>
        <dbReference type="ARBA" id="ARBA00008857"/>
    </source>
</evidence>
<dbReference type="InterPro" id="IPR013762">
    <property type="entry name" value="Integrase-like_cat_sf"/>
</dbReference>
<dbReference type="GO" id="GO:0006310">
    <property type="term" value="P:DNA recombination"/>
    <property type="evidence" value="ECO:0007669"/>
    <property type="project" value="UniProtKB-KW"/>
</dbReference>
<dbReference type="AlphaFoldDB" id="A0A7G8TD92"/>
<dbReference type="InterPro" id="IPR011010">
    <property type="entry name" value="DNA_brk_join_enz"/>
</dbReference>
<dbReference type="Proteomes" id="UP000515909">
    <property type="component" value="Chromosome"/>
</dbReference>
<sequence length="304" mass="35589">MQATTVEEWLEEWLDTYIKPPCRKENTYQCYKFVLGVINSLRPELSKYGLTDVDELFLQKLLNQSAQHYSKSTIKKIRTVFKEAYTVAMRNHKCNENPALSLTIPEDAREKEIHALTREEELKVMEAAKNDVLGHIAIFMLLTGIRSIELRNLKWEDYNSESGEITIRKSKTKNGIRVIPLLSEAKKIIENQPHYCEYIFTSTIKKPVTKTVLRRLYERLRKATGIDIITNHVYRHSFATRAVEKKVDYKALSKILGHKDVAFTLHRYADAETAFLHEQMEMMEKKPISSLKRNIRYKVATHRR</sequence>
<evidence type="ECO:0000313" key="6">
    <source>
        <dbReference type="Proteomes" id="UP000515909"/>
    </source>
</evidence>
<dbReference type="KEGG" id="cfem:HCR03_04780"/>
<dbReference type="SUPFAM" id="SSF56349">
    <property type="entry name" value="DNA breaking-rejoining enzymes"/>
    <property type="match status" value="1"/>
</dbReference>
<keyword evidence="3" id="KW-0233">DNA recombination</keyword>
<organism evidence="5 6">
    <name type="scientific">Caproicibacter fermentans</name>
    <dbReference type="NCBI Taxonomy" id="2576756"/>
    <lineage>
        <taxon>Bacteria</taxon>
        <taxon>Bacillati</taxon>
        <taxon>Bacillota</taxon>
        <taxon>Clostridia</taxon>
        <taxon>Eubacteriales</taxon>
        <taxon>Acutalibacteraceae</taxon>
        <taxon>Caproicibacter</taxon>
    </lineage>
</organism>
<dbReference type="PROSITE" id="PS51898">
    <property type="entry name" value="TYR_RECOMBINASE"/>
    <property type="match status" value="1"/>
</dbReference>
<gene>
    <name evidence="5" type="ORF">HCR03_04780</name>
</gene>
<dbReference type="RefSeq" id="WP_187036929.1">
    <property type="nucleotide sequence ID" value="NZ_CP060286.1"/>
</dbReference>
<dbReference type="PANTHER" id="PTHR30349">
    <property type="entry name" value="PHAGE INTEGRASE-RELATED"/>
    <property type="match status" value="1"/>
</dbReference>
<proteinExistence type="inferred from homology"/>
<accession>A0A7G8TD92</accession>
<dbReference type="GO" id="GO:0003677">
    <property type="term" value="F:DNA binding"/>
    <property type="evidence" value="ECO:0007669"/>
    <property type="project" value="UniProtKB-KW"/>
</dbReference>
<dbReference type="Gene3D" id="1.10.150.130">
    <property type="match status" value="1"/>
</dbReference>
<dbReference type="InterPro" id="IPR002104">
    <property type="entry name" value="Integrase_catalytic"/>
</dbReference>
<name>A0A7G8TD92_9FIRM</name>
<keyword evidence="2" id="KW-0238">DNA-binding</keyword>
<evidence type="ECO:0000256" key="2">
    <source>
        <dbReference type="ARBA" id="ARBA00023125"/>
    </source>
</evidence>